<keyword evidence="3" id="KW-1185">Reference proteome</keyword>
<feature type="transmembrane region" description="Helical" evidence="1">
    <location>
        <begin position="31"/>
        <end position="49"/>
    </location>
</feature>
<gene>
    <name evidence="2" type="ORF">EJ05DRAFT_297703</name>
</gene>
<name>A0A6A6VRH6_9PEZI</name>
<evidence type="ECO:0000256" key="1">
    <source>
        <dbReference type="SAM" id="Phobius"/>
    </source>
</evidence>
<reference evidence="2" key="1">
    <citation type="journal article" date="2020" name="Stud. Mycol.">
        <title>101 Dothideomycetes genomes: a test case for predicting lifestyles and emergence of pathogens.</title>
        <authorList>
            <person name="Haridas S."/>
            <person name="Albert R."/>
            <person name="Binder M."/>
            <person name="Bloem J."/>
            <person name="Labutti K."/>
            <person name="Salamov A."/>
            <person name="Andreopoulos B."/>
            <person name="Baker S."/>
            <person name="Barry K."/>
            <person name="Bills G."/>
            <person name="Bluhm B."/>
            <person name="Cannon C."/>
            <person name="Castanera R."/>
            <person name="Culley D."/>
            <person name="Daum C."/>
            <person name="Ezra D."/>
            <person name="Gonzalez J."/>
            <person name="Henrissat B."/>
            <person name="Kuo A."/>
            <person name="Liang C."/>
            <person name="Lipzen A."/>
            <person name="Lutzoni F."/>
            <person name="Magnuson J."/>
            <person name="Mondo S."/>
            <person name="Nolan M."/>
            <person name="Ohm R."/>
            <person name="Pangilinan J."/>
            <person name="Park H.-J."/>
            <person name="Ramirez L."/>
            <person name="Alfaro M."/>
            <person name="Sun H."/>
            <person name="Tritt A."/>
            <person name="Yoshinaga Y."/>
            <person name="Zwiers L.-H."/>
            <person name="Turgeon B."/>
            <person name="Goodwin S."/>
            <person name="Spatafora J."/>
            <person name="Crous P."/>
            <person name="Grigoriev I."/>
        </authorList>
    </citation>
    <scope>NUCLEOTIDE SEQUENCE</scope>
    <source>
        <strain evidence="2">CBS 121739</strain>
    </source>
</reference>
<dbReference type="EMBL" id="ML996613">
    <property type="protein sequence ID" value="KAF2752509.1"/>
    <property type="molecule type" value="Genomic_DNA"/>
</dbReference>
<accession>A0A6A6VRH6</accession>
<proteinExistence type="predicted"/>
<keyword evidence="1" id="KW-0812">Transmembrane</keyword>
<keyword evidence="1" id="KW-1133">Transmembrane helix</keyword>
<dbReference type="Proteomes" id="UP000799437">
    <property type="component" value="Unassembled WGS sequence"/>
</dbReference>
<sequence>MQLFSTGVYLGDDALDVCCCLIIIADINTLYWLWSGPFFFLVLKIAVMWKGAQDDFSIIGAVLRLGKSLDFSCQYPIKQTVQFLKHFSLPRGIFEPGCQF</sequence>
<keyword evidence="1" id="KW-0472">Membrane</keyword>
<protein>
    <submittedName>
        <fullName evidence="2">Uncharacterized protein</fullName>
    </submittedName>
</protein>
<organism evidence="2 3">
    <name type="scientific">Pseudovirgaria hyperparasitica</name>
    <dbReference type="NCBI Taxonomy" id="470096"/>
    <lineage>
        <taxon>Eukaryota</taxon>
        <taxon>Fungi</taxon>
        <taxon>Dikarya</taxon>
        <taxon>Ascomycota</taxon>
        <taxon>Pezizomycotina</taxon>
        <taxon>Dothideomycetes</taxon>
        <taxon>Dothideomycetes incertae sedis</taxon>
        <taxon>Acrospermales</taxon>
        <taxon>Acrospermaceae</taxon>
        <taxon>Pseudovirgaria</taxon>
    </lineage>
</organism>
<evidence type="ECO:0000313" key="2">
    <source>
        <dbReference type="EMBL" id="KAF2752509.1"/>
    </source>
</evidence>
<evidence type="ECO:0000313" key="3">
    <source>
        <dbReference type="Proteomes" id="UP000799437"/>
    </source>
</evidence>
<dbReference type="AlphaFoldDB" id="A0A6A6VRH6"/>
<dbReference type="GeneID" id="54481631"/>
<dbReference type="RefSeq" id="XP_033594967.1">
    <property type="nucleotide sequence ID" value="XM_033740577.1"/>
</dbReference>